<comment type="caution">
    <text evidence="4">The sequence shown here is derived from an EMBL/GenBank/DDBJ whole genome shotgun (WGS) entry which is preliminary data.</text>
</comment>
<dbReference type="STRING" id="7232.A0A484BKM1"/>
<organism evidence="4 5">
    <name type="scientific">Drosophila navojoa</name>
    <name type="common">Fruit fly</name>
    <dbReference type="NCBI Taxonomy" id="7232"/>
    <lineage>
        <taxon>Eukaryota</taxon>
        <taxon>Metazoa</taxon>
        <taxon>Ecdysozoa</taxon>
        <taxon>Arthropoda</taxon>
        <taxon>Hexapoda</taxon>
        <taxon>Insecta</taxon>
        <taxon>Pterygota</taxon>
        <taxon>Neoptera</taxon>
        <taxon>Endopterygota</taxon>
        <taxon>Diptera</taxon>
        <taxon>Brachycera</taxon>
        <taxon>Muscomorpha</taxon>
        <taxon>Ephydroidea</taxon>
        <taxon>Drosophilidae</taxon>
        <taxon>Drosophila</taxon>
    </lineage>
</organism>
<dbReference type="GO" id="GO:0005789">
    <property type="term" value="C:endoplasmic reticulum membrane"/>
    <property type="evidence" value="ECO:0007669"/>
    <property type="project" value="TreeGrafter"/>
</dbReference>
<dbReference type="GO" id="GO:0032934">
    <property type="term" value="F:sterol binding"/>
    <property type="evidence" value="ECO:0007669"/>
    <property type="project" value="TreeGrafter"/>
</dbReference>
<protein>
    <recommendedName>
        <fullName evidence="3">VASt domain-containing protein</fullName>
    </recommendedName>
</protein>
<feature type="domain" description="VASt" evidence="3">
    <location>
        <begin position="19"/>
        <end position="191"/>
    </location>
</feature>
<dbReference type="OrthoDB" id="2162691at2759"/>
<dbReference type="GO" id="GO:0032366">
    <property type="term" value="P:intracellular sterol transport"/>
    <property type="evidence" value="ECO:0007669"/>
    <property type="project" value="TreeGrafter"/>
</dbReference>
<dbReference type="Pfam" id="PF16016">
    <property type="entry name" value="VASt"/>
    <property type="match status" value="1"/>
</dbReference>
<comment type="subcellular location">
    <subcellularLocation>
        <location evidence="1">Membrane</location>
    </subcellularLocation>
</comment>
<dbReference type="PANTHER" id="PTHR23319">
    <property type="entry name" value="GRAM DOMAIN CONTAINING 1B, ISOFORM E"/>
    <property type="match status" value="1"/>
</dbReference>
<proteinExistence type="predicted"/>
<evidence type="ECO:0000256" key="1">
    <source>
        <dbReference type="ARBA" id="ARBA00004370"/>
    </source>
</evidence>
<keyword evidence="2" id="KW-0472">Membrane</keyword>
<dbReference type="GO" id="GO:0005886">
    <property type="term" value="C:plasma membrane"/>
    <property type="evidence" value="ECO:0007669"/>
    <property type="project" value="TreeGrafter"/>
</dbReference>
<dbReference type="PROSITE" id="PS51778">
    <property type="entry name" value="VAST"/>
    <property type="match status" value="1"/>
</dbReference>
<dbReference type="InterPro" id="IPR031968">
    <property type="entry name" value="VASt"/>
</dbReference>
<accession>A0A484BKM1</accession>
<dbReference type="Proteomes" id="UP000295192">
    <property type="component" value="Unassembled WGS sequence"/>
</dbReference>
<dbReference type="OMA" id="FIKSTWA"/>
<dbReference type="GO" id="GO:0140268">
    <property type="term" value="C:endoplasmic reticulum-plasma membrane contact site"/>
    <property type="evidence" value="ECO:0007669"/>
    <property type="project" value="TreeGrafter"/>
</dbReference>
<name>A0A484BKM1_DRONA</name>
<evidence type="ECO:0000259" key="3">
    <source>
        <dbReference type="PROSITE" id="PS51778"/>
    </source>
</evidence>
<evidence type="ECO:0000256" key="2">
    <source>
        <dbReference type="ARBA" id="ARBA00023136"/>
    </source>
</evidence>
<reference evidence="4 5" key="1">
    <citation type="journal article" date="2019" name="J. Hered.">
        <title>An Improved Genome Assembly for Drosophila navojoa, the Basal Species in the mojavensis Cluster.</title>
        <authorList>
            <person name="Vanderlinde T."/>
            <person name="Dupim E.G."/>
            <person name="Nazario-Yepiz N.O."/>
            <person name="Carvalho A.B."/>
        </authorList>
    </citation>
    <scope>NUCLEOTIDE SEQUENCE [LARGE SCALE GENOMIC DNA]</scope>
    <source>
        <strain evidence="4">Navoj_Jal97</strain>
        <tissue evidence="4">Whole organism</tissue>
    </source>
</reference>
<dbReference type="InterPro" id="IPR051482">
    <property type="entry name" value="Cholesterol_transport"/>
</dbReference>
<sequence length="193" mass="21786">MKAPDLTSGTIKTCDSDHEGRLIMKENFRLHVDKMFNLLFSSTSTFFSEFHNKRNTTDLCIGPWKNGKAGEQVRTVNLTVALQANVGPKTSKVSEYQTLRACSTPGQLYSIDVVSVNEGIPYADVFNIATHYCLARSENNSTDMLVFGNVNFIKSTWAVVKAFIVKHSYEGLSEYFQCLRDELQQEVSKKEHK</sequence>
<gene>
    <name evidence="4" type="ORF">AWZ03_004247</name>
</gene>
<dbReference type="PANTHER" id="PTHR23319:SF4">
    <property type="entry name" value="GRAM DOMAIN CONTAINING 1B, ISOFORM E"/>
    <property type="match status" value="1"/>
</dbReference>
<dbReference type="AlphaFoldDB" id="A0A484BKM1"/>
<evidence type="ECO:0000313" key="5">
    <source>
        <dbReference type="Proteomes" id="UP000295192"/>
    </source>
</evidence>
<dbReference type="GO" id="GO:0120015">
    <property type="term" value="F:sterol transfer activity"/>
    <property type="evidence" value="ECO:0007669"/>
    <property type="project" value="TreeGrafter"/>
</dbReference>
<keyword evidence="5" id="KW-1185">Reference proteome</keyword>
<evidence type="ECO:0000313" key="4">
    <source>
        <dbReference type="EMBL" id="TDG49379.1"/>
    </source>
</evidence>
<dbReference type="EMBL" id="LSRL02000024">
    <property type="protein sequence ID" value="TDG49379.1"/>
    <property type="molecule type" value="Genomic_DNA"/>
</dbReference>